<evidence type="ECO:0000313" key="11">
    <source>
        <dbReference type="Proteomes" id="UP001079657"/>
    </source>
</evidence>
<dbReference type="InterPro" id="IPR023090">
    <property type="entry name" value="UPF0702_alpha/beta_dom_sf"/>
</dbReference>
<dbReference type="InterPro" id="IPR048454">
    <property type="entry name" value="YetF_N"/>
</dbReference>
<accession>A0ABT4CN49</accession>
<feature type="transmembrane region" description="Helical" evidence="7">
    <location>
        <begin position="59"/>
        <end position="79"/>
    </location>
</feature>
<gene>
    <name evidence="10" type="ORF">OXH55_07460</name>
</gene>
<evidence type="ECO:0000259" key="9">
    <source>
        <dbReference type="Pfam" id="PF20730"/>
    </source>
</evidence>
<keyword evidence="11" id="KW-1185">Reference proteome</keyword>
<evidence type="ECO:0000259" key="8">
    <source>
        <dbReference type="Pfam" id="PF04239"/>
    </source>
</evidence>
<reference evidence="10" key="1">
    <citation type="submission" date="2022-12" db="EMBL/GenBank/DDBJ databases">
        <authorList>
            <person name="Wang J."/>
        </authorList>
    </citation>
    <scope>NUCLEOTIDE SEQUENCE</scope>
    <source>
        <strain evidence="10">HY-42-06</strain>
    </source>
</reference>
<dbReference type="PANTHER" id="PTHR34582:SF6">
    <property type="entry name" value="UPF0702 TRANSMEMBRANE PROTEIN YCAP"/>
    <property type="match status" value="1"/>
</dbReference>
<organism evidence="10 11">
    <name type="scientific">Clostridium ganghwense</name>
    <dbReference type="NCBI Taxonomy" id="312089"/>
    <lineage>
        <taxon>Bacteria</taxon>
        <taxon>Bacillati</taxon>
        <taxon>Bacillota</taxon>
        <taxon>Clostridia</taxon>
        <taxon>Eubacteriales</taxon>
        <taxon>Clostridiaceae</taxon>
        <taxon>Clostridium</taxon>
    </lineage>
</organism>
<evidence type="ECO:0000256" key="4">
    <source>
        <dbReference type="ARBA" id="ARBA00022692"/>
    </source>
</evidence>
<dbReference type="Gene3D" id="3.30.240.20">
    <property type="entry name" value="bsu07140 like domains"/>
    <property type="match status" value="2"/>
</dbReference>
<feature type="domain" description="YetF-like N-terminal transmembrane" evidence="9">
    <location>
        <begin position="5"/>
        <end position="78"/>
    </location>
</feature>
<protein>
    <submittedName>
        <fullName evidence="10">DUF421 domain-containing protein</fullName>
    </submittedName>
</protein>
<keyword evidence="3" id="KW-1003">Cell membrane</keyword>
<dbReference type="InterPro" id="IPR007353">
    <property type="entry name" value="DUF421"/>
</dbReference>
<evidence type="ECO:0000256" key="5">
    <source>
        <dbReference type="ARBA" id="ARBA00022989"/>
    </source>
</evidence>
<evidence type="ECO:0000256" key="7">
    <source>
        <dbReference type="SAM" id="Phobius"/>
    </source>
</evidence>
<comment type="caution">
    <text evidence="10">The sequence shown here is derived from an EMBL/GenBank/DDBJ whole genome shotgun (WGS) entry which is preliminary data.</text>
</comment>
<feature type="transmembrane region" description="Helical" evidence="7">
    <location>
        <begin position="6"/>
        <end position="26"/>
    </location>
</feature>
<name>A0ABT4CN49_9CLOT</name>
<keyword evidence="4 7" id="KW-0812">Transmembrane</keyword>
<sequence length="229" mass="26281">MEIVLFSILRTIIAYAVLLILTRLMGRMIISQITFFDFIIAIVLGSVTRVFVVDSNAPKYSSMVVLITFTILTILINYFDIKSVKFRKIINDKPILVVKNGKIIDRNLCKIPLSINDLLMLLREKDVFDISEVDTALCEYDGKLSVLLKPENQPVTPENLNIKTKYKTLMKDLIIDGEVINKNLLIEHKNIEWLNNKLHTYHIENIKDVFYAGLDSDGDVYVSLKNTKE</sequence>
<dbReference type="PANTHER" id="PTHR34582">
    <property type="entry name" value="UPF0702 TRANSMEMBRANE PROTEIN YCAP"/>
    <property type="match status" value="1"/>
</dbReference>
<evidence type="ECO:0000256" key="2">
    <source>
        <dbReference type="ARBA" id="ARBA00006448"/>
    </source>
</evidence>
<dbReference type="RefSeq" id="WP_268049206.1">
    <property type="nucleotide sequence ID" value="NZ_JAPQES010000002.1"/>
</dbReference>
<keyword evidence="6 7" id="KW-0472">Membrane</keyword>
<feature type="domain" description="YetF C-terminal" evidence="8">
    <location>
        <begin position="82"/>
        <end position="213"/>
    </location>
</feature>
<comment type="similarity">
    <text evidence="2">Belongs to the UPF0702 family.</text>
</comment>
<proteinExistence type="inferred from homology"/>
<dbReference type="EMBL" id="JAPQES010000002">
    <property type="protein sequence ID" value="MCY6370470.1"/>
    <property type="molecule type" value="Genomic_DNA"/>
</dbReference>
<comment type="subcellular location">
    <subcellularLocation>
        <location evidence="1">Cell membrane</location>
        <topology evidence="1">Multi-pass membrane protein</topology>
    </subcellularLocation>
</comment>
<feature type="transmembrane region" description="Helical" evidence="7">
    <location>
        <begin position="33"/>
        <end position="53"/>
    </location>
</feature>
<evidence type="ECO:0000313" key="10">
    <source>
        <dbReference type="EMBL" id="MCY6370470.1"/>
    </source>
</evidence>
<dbReference type="Pfam" id="PF20730">
    <property type="entry name" value="YetF_N"/>
    <property type="match status" value="1"/>
</dbReference>
<keyword evidence="5 7" id="KW-1133">Transmembrane helix</keyword>
<evidence type="ECO:0000256" key="6">
    <source>
        <dbReference type="ARBA" id="ARBA00023136"/>
    </source>
</evidence>
<dbReference type="Pfam" id="PF04239">
    <property type="entry name" value="DUF421"/>
    <property type="match status" value="1"/>
</dbReference>
<evidence type="ECO:0000256" key="3">
    <source>
        <dbReference type="ARBA" id="ARBA00022475"/>
    </source>
</evidence>
<dbReference type="Proteomes" id="UP001079657">
    <property type="component" value="Unassembled WGS sequence"/>
</dbReference>
<evidence type="ECO:0000256" key="1">
    <source>
        <dbReference type="ARBA" id="ARBA00004651"/>
    </source>
</evidence>